<dbReference type="KEGG" id="kdj:90830127"/>
<keyword evidence="2" id="KW-1185">Reference proteome</keyword>
<dbReference type="GeneID" id="90830127"/>
<proteinExistence type="predicted"/>
<dbReference type="RefSeq" id="XP_065825258.1">
    <property type="nucleotide sequence ID" value="XM_065969186.1"/>
</dbReference>
<accession>A0AAJ8KS75</accession>
<name>A0AAJ8KS75_9TREE</name>
<sequence length="82" mass="9007">MACGSTSPSTAISGKKGHADDEALLHVQTALYDSLRLPDNNCTALRPSPARSQELIGQIWDLTKDGKETFRILPNPPHDNWH</sequence>
<organism evidence="1 2">
    <name type="scientific">Kwoniella dejecticola CBS 10117</name>
    <dbReference type="NCBI Taxonomy" id="1296121"/>
    <lineage>
        <taxon>Eukaryota</taxon>
        <taxon>Fungi</taxon>
        <taxon>Dikarya</taxon>
        <taxon>Basidiomycota</taxon>
        <taxon>Agaricomycotina</taxon>
        <taxon>Tremellomycetes</taxon>
        <taxon>Tremellales</taxon>
        <taxon>Cryptococcaceae</taxon>
        <taxon>Kwoniella</taxon>
    </lineage>
</organism>
<dbReference type="Proteomes" id="UP000078595">
    <property type="component" value="Chromosome 6"/>
</dbReference>
<reference evidence="1" key="1">
    <citation type="submission" date="2013-07" db="EMBL/GenBank/DDBJ databases">
        <authorList>
            <consortium name="The Broad Institute Genome Sequencing Platform"/>
            <person name="Cuomo C."/>
            <person name="Litvintseva A."/>
            <person name="Chen Y."/>
            <person name="Heitman J."/>
            <person name="Sun S."/>
            <person name="Springer D."/>
            <person name="Dromer F."/>
            <person name="Young S.K."/>
            <person name="Zeng Q."/>
            <person name="Gargeya S."/>
            <person name="Fitzgerald M."/>
            <person name="Abouelleil A."/>
            <person name="Alvarado L."/>
            <person name="Berlin A.M."/>
            <person name="Chapman S.B."/>
            <person name="Dewar J."/>
            <person name="Goldberg J."/>
            <person name="Griggs A."/>
            <person name="Gujja S."/>
            <person name="Hansen M."/>
            <person name="Howarth C."/>
            <person name="Imamovic A."/>
            <person name="Larimer J."/>
            <person name="McCowan C."/>
            <person name="Murphy C."/>
            <person name="Pearson M."/>
            <person name="Priest M."/>
            <person name="Roberts A."/>
            <person name="Saif S."/>
            <person name="Shea T."/>
            <person name="Sykes S."/>
            <person name="Wortman J."/>
            <person name="Nusbaum C."/>
            <person name="Birren B."/>
        </authorList>
    </citation>
    <scope>NUCLEOTIDE SEQUENCE</scope>
    <source>
        <strain evidence="1">CBS 10117</strain>
    </source>
</reference>
<gene>
    <name evidence="1" type="ORF">I303_105508</name>
</gene>
<dbReference type="AlphaFoldDB" id="A0AAJ8KS75"/>
<dbReference type="EMBL" id="CP144535">
    <property type="protein sequence ID" value="WWC62910.1"/>
    <property type="molecule type" value="Genomic_DNA"/>
</dbReference>
<protein>
    <submittedName>
        <fullName evidence="1">Uncharacterized protein</fullName>
    </submittedName>
</protein>
<evidence type="ECO:0000313" key="1">
    <source>
        <dbReference type="EMBL" id="WWC62910.1"/>
    </source>
</evidence>
<evidence type="ECO:0000313" key="2">
    <source>
        <dbReference type="Proteomes" id="UP000078595"/>
    </source>
</evidence>
<reference evidence="1" key="2">
    <citation type="submission" date="2024-02" db="EMBL/GenBank/DDBJ databases">
        <title>Comparative genomics of Cryptococcus and Kwoniella reveals pathogenesis evolution and contrasting modes of karyotype evolution via chromosome fusion or intercentromeric recombination.</title>
        <authorList>
            <person name="Coelho M.A."/>
            <person name="David-Palma M."/>
            <person name="Shea T."/>
            <person name="Bowers K."/>
            <person name="McGinley-Smith S."/>
            <person name="Mohammad A.W."/>
            <person name="Gnirke A."/>
            <person name="Yurkov A.M."/>
            <person name="Nowrousian M."/>
            <person name="Sun S."/>
            <person name="Cuomo C.A."/>
            <person name="Heitman J."/>
        </authorList>
    </citation>
    <scope>NUCLEOTIDE SEQUENCE</scope>
    <source>
        <strain evidence="1">CBS 10117</strain>
    </source>
</reference>